<dbReference type="RefSeq" id="WP_116669997.1">
    <property type="nucleotide sequence ID" value="NZ_MZGU01000004.1"/>
</dbReference>
<evidence type="ECO:0000256" key="9">
    <source>
        <dbReference type="ARBA" id="ARBA00022822"/>
    </source>
</evidence>
<keyword evidence="9 16" id="KW-0822">Tryptophan biosynthesis</keyword>
<comment type="similarity">
    <text evidence="5 16">Belongs to the TrpF family.</text>
</comment>
<evidence type="ECO:0000313" key="20">
    <source>
        <dbReference type="Proteomes" id="UP000245577"/>
    </source>
</evidence>
<keyword evidence="20" id="KW-1185">Reference proteome</keyword>
<comment type="cofactor">
    <cofactor evidence="1 15">
        <name>pyridoxal 5'-phosphate</name>
        <dbReference type="ChEBI" id="CHEBI:597326"/>
    </cofactor>
</comment>
<dbReference type="InterPro" id="IPR001240">
    <property type="entry name" value="PRAI_dom"/>
</dbReference>
<dbReference type="PANTHER" id="PTHR48077">
    <property type="entry name" value="TRYPTOPHAN SYNTHASE-RELATED"/>
    <property type="match status" value="1"/>
</dbReference>
<dbReference type="PANTHER" id="PTHR48077:SF3">
    <property type="entry name" value="TRYPTOPHAN SYNTHASE"/>
    <property type="match status" value="1"/>
</dbReference>
<comment type="similarity">
    <text evidence="6 15">Belongs to the TrpB family.</text>
</comment>
<evidence type="ECO:0000256" key="2">
    <source>
        <dbReference type="ARBA" id="ARBA00002786"/>
    </source>
</evidence>
<comment type="function">
    <text evidence="2 15">The beta subunit is responsible for the synthesis of L-tryptophan from indole and L-serine.</text>
</comment>
<feature type="domain" description="N-(5'phosphoribosyl) anthranilate isomerase (PRAI)" evidence="18">
    <location>
        <begin position="4"/>
        <end position="196"/>
    </location>
</feature>
<dbReference type="InterPro" id="IPR006654">
    <property type="entry name" value="Trp_synth_beta"/>
</dbReference>
<keyword evidence="10 15" id="KW-0663">Pyridoxal phosphate</keyword>
<dbReference type="InterPro" id="IPR023026">
    <property type="entry name" value="Trp_synth_beta/beta-like"/>
</dbReference>
<keyword evidence="13 15" id="KW-0456">Lyase</keyword>
<keyword evidence="8 16" id="KW-0028">Amino-acid biosynthesis</keyword>
<dbReference type="InterPro" id="IPR006653">
    <property type="entry name" value="Trp_synth_b_CS"/>
</dbReference>
<dbReference type="Pfam" id="PF00697">
    <property type="entry name" value="PRAI"/>
    <property type="match status" value="1"/>
</dbReference>
<evidence type="ECO:0000256" key="8">
    <source>
        <dbReference type="ARBA" id="ARBA00022605"/>
    </source>
</evidence>
<dbReference type="InterPro" id="IPR036052">
    <property type="entry name" value="TrpB-like_PALP_sf"/>
</dbReference>
<dbReference type="EC" id="5.3.1.24" evidence="16"/>
<dbReference type="EC" id="4.2.1.20" evidence="15"/>
<comment type="pathway">
    <text evidence="3 16">Amino-acid biosynthesis; L-tryptophan biosynthesis; L-tryptophan from chorismate: step 3/5.</text>
</comment>
<dbReference type="CDD" id="cd00405">
    <property type="entry name" value="PRAI"/>
    <property type="match status" value="1"/>
</dbReference>
<keyword evidence="11 16" id="KW-0057">Aromatic amino acid biosynthesis</keyword>
<evidence type="ECO:0000256" key="1">
    <source>
        <dbReference type="ARBA" id="ARBA00001933"/>
    </source>
</evidence>
<dbReference type="Proteomes" id="UP000245577">
    <property type="component" value="Unassembled WGS sequence"/>
</dbReference>
<evidence type="ECO:0000313" key="19">
    <source>
        <dbReference type="EMBL" id="PWB86373.1"/>
    </source>
</evidence>
<evidence type="ECO:0000256" key="5">
    <source>
        <dbReference type="ARBA" id="ARBA00007571"/>
    </source>
</evidence>
<feature type="domain" description="Tryptophan synthase beta chain-like PALP" evidence="17">
    <location>
        <begin position="249"/>
        <end position="574"/>
    </location>
</feature>
<dbReference type="FunFam" id="3.40.50.1100:FF:000001">
    <property type="entry name" value="Tryptophan synthase beta chain"/>
    <property type="match status" value="1"/>
</dbReference>
<evidence type="ECO:0000256" key="15">
    <source>
        <dbReference type="HAMAP-Rule" id="MF_00133"/>
    </source>
</evidence>
<dbReference type="SUPFAM" id="SSF51366">
    <property type="entry name" value="Ribulose-phoshate binding barrel"/>
    <property type="match status" value="1"/>
</dbReference>
<organism evidence="19 20">
    <name type="scientific">Methanobrevibacter woesei</name>
    <dbReference type="NCBI Taxonomy" id="190976"/>
    <lineage>
        <taxon>Archaea</taxon>
        <taxon>Methanobacteriati</taxon>
        <taxon>Methanobacteriota</taxon>
        <taxon>Methanomada group</taxon>
        <taxon>Methanobacteria</taxon>
        <taxon>Methanobacteriales</taxon>
        <taxon>Methanobacteriaceae</taxon>
        <taxon>Methanobrevibacter</taxon>
    </lineage>
</organism>
<dbReference type="HAMAP" id="MF_00133">
    <property type="entry name" value="Trp_synth_beta"/>
    <property type="match status" value="1"/>
</dbReference>
<comment type="subunit">
    <text evidence="7 15">Tetramer of two alpha and two beta chains.</text>
</comment>
<comment type="catalytic activity">
    <reaction evidence="14 15">
        <text>(1S,2R)-1-C-(indol-3-yl)glycerol 3-phosphate + L-serine = D-glyceraldehyde 3-phosphate + L-tryptophan + H2O</text>
        <dbReference type="Rhea" id="RHEA:10532"/>
        <dbReference type="ChEBI" id="CHEBI:15377"/>
        <dbReference type="ChEBI" id="CHEBI:33384"/>
        <dbReference type="ChEBI" id="CHEBI:57912"/>
        <dbReference type="ChEBI" id="CHEBI:58866"/>
        <dbReference type="ChEBI" id="CHEBI:59776"/>
        <dbReference type="EC" id="4.2.1.20"/>
    </reaction>
</comment>
<evidence type="ECO:0000256" key="13">
    <source>
        <dbReference type="ARBA" id="ARBA00023239"/>
    </source>
</evidence>
<protein>
    <recommendedName>
        <fullName evidence="15 16">Multifunctional fusion protein</fullName>
    </recommendedName>
    <domain>
        <recommendedName>
            <fullName evidence="16">N-(5'-phosphoribosyl)anthranilate isomerase</fullName>
            <shortName evidence="16">PRAI</shortName>
            <ecNumber evidence="16">5.3.1.24</ecNumber>
        </recommendedName>
    </domain>
    <domain>
        <recommendedName>
            <fullName evidence="15">Tryptophan synthase beta chain</fullName>
            <ecNumber evidence="15">4.2.1.20</ecNumber>
        </recommendedName>
    </domain>
</protein>
<dbReference type="InterPro" id="IPR013785">
    <property type="entry name" value="Aldolase_TIM"/>
</dbReference>
<comment type="catalytic activity">
    <reaction evidence="16">
        <text>N-(5-phospho-beta-D-ribosyl)anthranilate = 1-(2-carboxyphenylamino)-1-deoxy-D-ribulose 5-phosphate</text>
        <dbReference type="Rhea" id="RHEA:21540"/>
        <dbReference type="ChEBI" id="CHEBI:18277"/>
        <dbReference type="ChEBI" id="CHEBI:58613"/>
        <dbReference type="EC" id="5.3.1.24"/>
    </reaction>
</comment>
<dbReference type="Pfam" id="PF00291">
    <property type="entry name" value="PALP"/>
    <property type="match status" value="1"/>
</dbReference>
<reference evidence="19 20" key="1">
    <citation type="submission" date="2017-03" db="EMBL/GenBank/DDBJ databases">
        <title>Genome sequence of Methanobrevibacter wosei.</title>
        <authorList>
            <person name="Poehlein A."/>
            <person name="Seedorf H."/>
            <person name="Daniel R."/>
        </authorList>
    </citation>
    <scope>NUCLEOTIDE SEQUENCE [LARGE SCALE GENOMIC DNA]</scope>
    <source>
        <strain evidence="19 20">DSM 11979</strain>
    </source>
</reference>
<dbReference type="PROSITE" id="PS00168">
    <property type="entry name" value="TRP_SYNTHASE_BETA"/>
    <property type="match status" value="1"/>
</dbReference>
<comment type="caution">
    <text evidence="19">The sequence shown here is derived from an EMBL/GenBank/DDBJ whole genome shotgun (WGS) entry which is preliminary data.</text>
</comment>
<feature type="modified residue" description="N6-(pyridoxal phosphate)lysine" evidence="15">
    <location>
        <position position="284"/>
    </location>
</feature>
<evidence type="ECO:0000259" key="17">
    <source>
        <dbReference type="Pfam" id="PF00291"/>
    </source>
</evidence>
<dbReference type="Gene3D" id="3.20.20.70">
    <property type="entry name" value="Aldolase class I"/>
    <property type="match status" value="1"/>
</dbReference>
<evidence type="ECO:0000259" key="18">
    <source>
        <dbReference type="Pfam" id="PF00697"/>
    </source>
</evidence>
<evidence type="ECO:0000256" key="6">
    <source>
        <dbReference type="ARBA" id="ARBA00009982"/>
    </source>
</evidence>
<dbReference type="CDD" id="cd06446">
    <property type="entry name" value="Trp-synth_B"/>
    <property type="match status" value="1"/>
</dbReference>
<evidence type="ECO:0000256" key="12">
    <source>
        <dbReference type="ARBA" id="ARBA00023235"/>
    </source>
</evidence>
<dbReference type="OrthoDB" id="371827at2157"/>
<evidence type="ECO:0000256" key="14">
    <source>
        <dbReference type="ARBA" id="ARBA00049047"/>
    </source>
</evidence>
<comment type="pathway">
    <text evidence="4 15">Amino-acid biosynthesis; L-tryptophan biosynthesis; L-tryptophan from chorismate: step 5/5.</text>
</comment>
<evidence type="ECO:0000256" key="3">
    <source>
        <dbReference type="ARBA" id="ARBA00004664"/>
    </source>
</evidence>
<dbReference type="InterPro" id="IPR011060">
    <property type="entry name" value="RibuloseP-bd_barrel"/>
</dbReference>
<dbReference type="GO" id="GO:0005737">
    <property type="term" value="C:cytoplasm"/>
    <property type="evidence" value="ECO:0007669"/>
    <property type="project" value="TreeGrafter"/>
</dbReference>
<dbReference type="NCBIfam" id="TIGR00263">
    <property type="entry name" value="trpB"/>
    <property type="match status" value="1"/>
</dbReference>
<evidence type="ECO:0000256" key="16">
    <source>
        <dbReference type="HAMAP-Rule" id="MF_00135"/>
    </source>
</evidence>
<dbReference type="EMBL" id="MZGU01000004">
    <property type="protein sequence ID" value="PWB86373.1"/>
    <property type="molecule type" value="Genomic_DNA"/>
</dbReference>
<dbReference type="GO" id="GO:0004640">
    <property type="term" value="F:phosphoribosylanthranilate isomerase activity"/>
    <property type="evidence" value="ECO:0007669"/>
    <property type="project" value="UniProtKB-UniRule"/>
</dbReference>
<dbReference type="InterPro" id="IPR001926">
    <property type="entry name" value="TrpB-like_PALP"/>
</dbReference>
<dbReference type="FunFam" id="3.40.50.1100:FF:000004">
    <property type="entry name" value="Tryptophan synthase beta chain"/>
    <property type="match status" value="1"/>
</dbReference>
<evidence type="ECO:0000256" key="4">
    <source>
        <dbReference type="ARBA" id="ARBA00004733"/>
    </source>
</evidence>
<dbReference type="UniPathway" id="UPA00035">
    <property type="reaction ID" value="UER00042"/>
</dbReference>
<sequence>MVKIKICGLKRLEDIEIVNKYKPDFIGFVFAESPRQVNHDLAEQLKDNLNSDIKAVGVFVDNPQEEIIELFNRGIIDIAQLHGSEDEEYIQSLKDKTNNKLKIINAIEIKDETDISQYDKSQDDYLLFDSGKGSGKTFNWDLIKNNIKKPFFLAGGINSKNISQAIDKFKPFAIDLSSSVEVNGFKNESKIKEIMEVKNLSRGRFGQYGGQYISETLMNELICLEEQYNHYKNDPEFVEELNTLLKEYAGRPSILYYAKRMSEDLGGAKIYLKREDLNHTGAHKINNVLGQVLLAKKMGKTRVIAETGAGQHGVATATAAALLDMECEIFMGETDTERQALNVYRMELLGAKVHKVTSGTKTLKDAVNEVFREWISRVHDTHYVIGSTMGPHPFPMIVRDFQSVISKEARQQILEKESKLPNAVIACVGGGSNAMGAFYHFIEDEDVKLIGCEAGGKGIDTPYNAAAINNGKVGIFHGMKSIFSQGEYGQIAPVYSISAGLDYPGIGPEHAHLNEIGRAEYVPVNDDEAVDAFEYLSRMEGIIPAIESAHAVAYSMKIAPEMNKEDIIIVCLSGRGDKDVASIARYKGVDLHE</sequence>
<evidence type="ECO:0000256" key="10">
    <source>
        <dbReference type="ARBA" id="ARBA00022898"/>
    </source>
</evidence>
<dbReference type="AlphaFoldDB" id="A0A2U1S8D1"/>
<proteinExistence type="inferred from homology"/>
<evidence type="ECO:0000256" key="7">
    <source>
        <dbReference type="ARBA" id="ARBA00011270"/>
    </source>
</evidence>
<evidence type="ECO:0000256" key="11">
    <source>
        <dbReference type="ARBA" id="ARBA00023141"/>
    </source>
</evidence>
<dbReference type="GO" id="GO:0004834">
    <property type="term" value="F:tryptophan synthase activity"/>
    <property type="evidence" value="ECO:0007669"/>
    <property type="project" value="UniProtKB-UniRule"/>
</dbReference>
<dbReference type="HAMAP" id="MF_00135">
    <property type="entry name" value="PRAI"/>
    <property type="match status" value="1"/>
</dbReference>
<gene>
    <name evidence="19" type="primary">trpB_1</name>
    <name evidence="15" type="synonym">trpB</name>
    <name evidence="16" type="synonym">trpF</name>
    <name evidence="19" type="ORF">MBBWO_12280</name>
</gene>
<keyword evidence="12 16" id="KW-0413">Isomerase</keyword>
<accession>A0A2U1S8D1</accession>
<dbReference type="SUPFAM" id="SSF53686">
    <property type="entry name" value="Tryptophan synthase beta subunit-like PLP-dependent enzymes"/>
    <property type="match status" value="1"/>
</dbReference>
<name>A0A2U1S8D1_9EURY</name>
<dbReference type="Gene3D" id="3.40.50.1100">
    <property type="match status" value="2"/>
</dbReference>